<keyword evidence="1" id="KW-0393">Immunoglobulin domain</keyword>
<keyword evidence="3" id="KW-0732">Signal</keyword>
<feature type="compositionally biased region" description="Pro residues" evidence="2">
    <location>
        <begin position="930"/>
        <end position="957"/>
    </location>
</feature>
<feature type="region of interest" description="Disordered" evidence="2">
    <location>
        <begin position="916"/>
        <end position="960"/>
    </location>
</feature>
<dbReference type="Gene3D" id="2.60.40.10">
    <property type="entry name" value="Immunoglobulins"/>
    <property type="match status" value="1"/>
</dbReference>
<comment type="caution">
    <text evidence="5">The sequence shown here is derived from an EMBL/GenBank/DDBJ whole genome shotgun (WGS) entry which is preliminary data.</text>
</comment>
<accession>A0A9X3S9I1</accession>
<dbReference type="PANTHER" id="PTHR10075:SF14">
    <property type="entry name" value="CELL ADHESION MOLECULE DSCAM2-RELATED"/>
    <property type="match status" value="1"/>
</dbReference>
<dbReference type="Pfam" id="PF04213">
    <property type="entry name" value="HtaA"/>
    <property type="match status" value="2"/>
</dbReference>
<dbReference type="Proteomes" id="UP001147653">
    <property type="component" value="Unassembled WGS sequence"/>
</dbReference>
<evidence type="ECO:0000259" key="4">
    <source>
        <dbReference type="Pfam" id="PF04213"/>
    </source>
</evidence>
<feature type="signal peptide" evidence="3">
    <location>
        <begin position="1"/>
        <end position="25"/>
    </location>
</feature>
<dbReference type="PANTHER" id="PTHR10075">
    <property type="entry name" value="BASIGIN RELATED"/>
    <property type="match status" value="1"/>
</dbReference>
<dbReference type="AlphaFoldDB" id="A0A9X3S9I1"/>
<reference evidence="5" key="1">
    <citation type="submission" date="2022-10" db="EMBL/GenBank/DDBJ databases">
        <title>The WGS of Solirubrobacter phytolaccae KCTC 29190.</title>
        <authorList>
            <person name="Jiang Z."/>
        </authorList>
    </citation>
    <scope>NUCLEOTIDE SEQUENCE</scope>
    <source>
        <strain evidence="5">KCTC 29190</strain>
    </source>
</reference>
<dbReference type="InterPro" id="IPR007331">
    <property type="entry name" value="Htaa"/>
</dbReference>
<dbReference type="SUPFAM" id="SSF63829">
    <property type="entry name" value="Calcium-dependent phosphotriesterase"/>
    <property type="match status" value="1"/>
</dbReference>
<organism evidence="5 6">
    <name type="scientific">Solirubrobacter phytolaccae</name>
    <dbReference type="NCBI Taxonomy" id="1404360"/>
    <lineage>
        <taxon>Bacteria</taxon>
        <taxon>Bacillati</taxon>
        <taxon>Actinomycetota</taxon>
        <taxon>Thermoleophilia</taxon>
        <taxon>Solirubrobacterales</taxon>
        <taxon>Solirubrobacteraceae</taxon>
        <taxon>Solirubrobacter</taxon>
    </lineage>
</organism>
<proteinExistence type="predicted"/>
<name>A0A9X3S9I1_9ACTN</name>
<dbReference type="GO" id="GO:0005975">
    <property type="term" value="P:carbohydrate metabolic process"/>
    <property type="evidence" value="ECO:0007669"/>
    <property type="project" value="UniProtKB-ARBA"/>
</dbReference>
<keyword evidence="6" id="KW-1185">Reference proteome</keyword>
<dbReference type="EMBL" id="JAPDDP010000039">
    <property type="protein sequence ID" value="MDA0182658.1"/>
    <property type="molecule type" value="Genomic_DNA"/>
</dbReference>
<dbReference type="InterPro" id="IPR013783">
    <property type="entry name" value="Ig-like_fold"/>
</dbReference>
<feature type="chain" id="PRO_5040896481" evidence="3">
    <location>
        <begin position="26"/>
        <end position="1071"/>
    </location>
</feature>
<evidence type="ECO:0000313" key="6">
    <source>
        <dbReference type="Proteomes" id="UP001147653"/>
    </source>
</evidence>
<evidence type="ECO:0000256" key="3">
    <source>
        <dbReference type="SAM" id="SignalP"/>
    </source>
</evidence>
<dbReference type="InterPro" id="IPR036179">
    <property type="entry name" value="Ig-like_dom_sf"/>
</dbReference>
<gene>
    <name evidence="5" type="ORF">OJ997_20270</name>
</gene>
<evidence type="ECO:0000256" key="2">
    <source>
        <dbReference type="SAM" id="MobiDB-lite"/>
    </source>
</evidence>
<evidence type="ECO:0000256" key="1">
    <source>
        <dbReference type="ARBA" id="ARBA00023319"/>
    </source>
</evidence>
<dbReference type="SUPFAM" id="SSF48726">
    <property type="entry name" value="Immunoglobulin"/>
    <property type="match status" value="1"/>
</dbReference>
<feature type="domain" description="Htaa" evidence="4">
    <location>
        <begin position="30"/>
        <end position="187"/>
    </location>
</feature>
<sequence>MLNRVRRMVLLVAALLLSSASPALAQQITSGSLDWGVKASFRSYVEGSIGHGTVTVGDGATKNADGTYRFPLRSGSFTAGENTTDVTLGGWVRFVAHDGSLDLTIKDPRVKFAAGGSTLVADVTSKPLSGGDLVVFDDVLLAELDLSAVTPTGTTVWSAVPTVLTGAGAPAFAGFYQPGQALDPLTLRYTGPGGKPVAVDAFTPAGTPKYSQVADGRDIYADTYFPEPGRGLLHAINTTSLTAVDLTTVEPLGATTLSGVTAYAYDSETGTIFLAGTAGQPLRTATWNTQTKTYDLAAIPGTSSWARNHLAYDTRTDKLYAVQGLASGNFTDTAVPVSPAAVVIARDGAGWSVKDYPALATGGRAVSGLAVSLQGRIVATQHATVTGTPSPATISASPAVQLVDTGSELTVVEIAGSVPPKPAGSFTFGYASPTPGPGSNVTLVEGGVTSGSLMTLDTTATGFVGTTQHTFNGTVLDVAVDPVDGLIYAALNTKRTVVLRDGALAGALTQAPTGVAELFANAVGAYGGTLFLRNNVAPVKLFAYKLVATSPTVTAPPESASRTLLKGETSKSVTFQAGAIGAPAPTVQWQSRTSSAATWRDIAGATAAALAQTVTFDDNGREYRAVFTNAGGSIASAPASLEVRAAPKVLVEPADVTVVEGFDAQFKVGPSGNPYPDIQWQRRDDGFWEDIPGATGSFLTVEDANTAMSGARFRARLRNSIDTTYSRELTLTVTDPPPDVFRVAAGALDWGLKASFRSYIRGPIAHGAIAYSDGASENADGTFRFPLAGGEYDRTRRTGEFRARGTVRFTGHDSGMGPLLDMTLTNPRVVVDGAAVTLYADVKSKSLNSGAMEDFPNVRFAVLDGSALAPDLSGPSTVFGPMGATLTEPGAPAFAGFYAAGSVLDPAVVNVSSWVKAGDEPPSEEEPEVTPTPTPEATPTPTPPVVVPAPSPTPVPTVAPVRRPTLKAGAARQTVSRTGVVRVATVTCGSAACTVTRPARVSVRVGGRTYRAVVTGSTRVAAGRTGSVALRLPASALRVLGRRAVTVKVTVTVAAGSERVRRTVSVRVRGR</sequence>
<feature type="domain" description="Htaa" evidence="4">
    <location>
        <begin position="746"/>
        <end position="909"/>
    </location>
</feature>
<evidence type="ECO:0000313" key="5">
    <source>
        <dbReference type="EMBL" id="MDA0182658.1"/>
    </source>
</evidence>
<protein>
    <submittedName>
        <fullName evidence="5">HtaA domain-containing protein</fullName>
    </submittedName>
</protein>